<dbReference type="EMBL" id="GFAA01003671">
    <property type="protein sequence ID" value="JAT99763.1"/>
    <property type="molecule type" value="mRNA"/>
</dbReference>
<protein>
    <submittedName>
        <fullName evidence="1">Putative tick transposon</fullName>
    </submittedName>
</protein>
<accession>A0A1E1XKP6</accession>
<evidence type="ECO:0000313" key="1">
    <source>
        <dbReference type="EMBL" id="JAT99763.1"/>
    </source>
</evidence>
<organism evidence="1">
    <name type="scientific">Amblyomma sculptum</name>
    <name type="common">Tick</name>
    <dbReference type="NCBI Taxonomy" id="1581419"/>
    <lineage>
        <taxon>Eukaryota</taxon>
        <taxon>Metazoa</taxon>
        <taxon>Ecdysozoa</taxon>
        <taxon>Arthropoda</taxon>
        <taxon>Chelicerata</taxon>
        <taxon>Arachnida</taxon>
        <taxon>Acari</taxon>
        <taxon>Parasitiformes</taxon>
        <taxon>Ixodida</taxon>
        <taxon>Ixodoidea</taxon>
        <taxon>Ixodidae</taxon>
        <taxon>Amblyomminae</taxon>
        <taxon>Amblyomma</taxon>
    </lineage>
</organism>
<dbReference type="AlphaFoldDB" id="A0A1E1XKP6"/>
<proteinExistence type="evidence at transcript level"/>
<reference evidence="1" key="1">
    <citation type="submission" date="2016-09" db="EMBL/GenBank/DDBJ databases">
        <authorList>
            <person name="Capua I."/>
            <person name="De Benedictis P."/>
            <person name="Joannis T."/>
            <person name="Lombin L.H."/>
            <person name="Cattoli G."/>
        </authorList>
    </citation>
    <scope>NUCLEOTIDE SEQUENCE</scope>
</reference>
<reference evidence="1" key="2">
    <citation type="journal article" date="2017" name="Front. Cell. Infect. Microbiol.">
        <title>Analysis of the Salivary Gland Transcriptome of Unfed and Partially Fed Amblyomma sculptum Ticks and Descriptive Proteome of the Saliva.</title>
        <authorList>
            <person name="Esteves E."/>
            <person name="Maruyama S.R."/>
            <person name="Kawahara R."/>
            <person name="Fujita A."/>
            <person name="Martins L.A."/>
            <person name="Righi A.A."/>
            <person name="Costa F.B."/>
            <person name="Palmisano G."/>
            <person name="Labruna M.B."/>
            <person name="Sa-Nunes A."/>
            <person name="Ribeiro J.M.C."/>
            <person name="Fogaca A.C."/>
        </authorList>
    </citation>
    <scope>NUCLEOTIDE SEQUENCE</scope>
</reference>
<feature type="non-terminal residue" evidence="1">
    <location>
        <position position="1"/>
    </location>
</feature>
<name>A0A1E1XKP6_AMBSC</name>
<sequence>LNNGDDLSHLVKHCLECKVMKKKKKKCTALFNQTRVLYTHSDQTTREVVEAFHIAGDQLNCVSKPSVFLCDREMNFLGST</sequence>